<sequence length="471" mass="53692">MEELKVLDLTGMHLSPLPLSLQYLENLQTLCLDDCVLEDTSAIGELKQLQVLSFIESTIVRLPSEVRKLTRLRLLDLSRCRKLEVIPPDVLSRLAQLEELYMGECFVQWEGEGHDEGRNNASLSELKLLSKLSTLEVHIKEANIMPKDLFSEKLESFRVAIGDVRDWDLPGTTLVEEVDVKGCTIMEEIVVEEGEDDEKINLPQLRYLRLENLPQFISFCSRVKEATTSGGNKEIECEDETETPMPLFSRKVSFPNLTILIVDGCDNLKNLLSLSSVVHLKRLEICNCKMMEEVMVKEGLEEEIMKLRIQNCPQMRTFVSNYTTSNMASSSELDIINSALFDEKVAFPNLEQLEILNMDNLKMIWHNELHSDSFCKINALTVENCEELLKIFPSMLLRGLRNLQSGHTMPRKIDPNPSCAEAEIRPTLFVIDSDVDCGRAFLFILGLSMQVLFPSEILNGERTILFPFYYS</sequence>
<dbReference type="InterPro" id="IPR032675">
    <property type="entry name" value="LRR_dom_sf"/>
</dbReference>
<evidence type="ECO:0000259" key="2">
    <source>
        <dbReference type="Pfam" id="PF23247"/>
    </source>
</evidence>
<dbReference type="AlphaFoldDB" id="A0A6A6LB31"/>
<keyword evidence="1" id="KW-0611">Plant defense</keyword>
<dbReference type="PANTHER" id="PTHR33463:SF192">
    <property type="entry name" value="DISEASE RESISTANCE PROTEIN RPS2-LIKE"/>
    <property type="match status" value="1"/>
</dbReference>
<dbReference type="Gene3D" id="3.80.10.10">
    <property type="entry name" value="Ribonuclease Inhibitor"/>
    <property type="match status" value="1"/>
</dbReference>
<evidence type="ECO:0000256" key="1">
    <source>
        <dbReference type="ARBA" id="ARBA00022821"/>
    </source>
</evidence>
<organism evidence="3 4">
    <name type="scientific">Hevea brasiliensis</name>
    <name type="common">Para rubber tree</name>
    <name type="synonym">Siphonia brasiliensis</name>
    <dbReference type="NCBI Taxonomy" id="3981"/>
    <lineage>
        <taxon>Eukaryota</taxon>
        <taxon>Viridiplantae</taxon>
        <taxon>Streptophyta</taxon>
        <taxon>Embryophyta</taxon>
        <taxon>Tracheophyta</taxon>
        <taxon>Spermatophyta</taxon>
        <taxon>Magnoliopsida</taxon>
        <taxon>eudicotyledons</taxon>
        <taxon>Gunneridae</taxon>
        <taxon>Pentapetalae</taxon>
        <taxon>rosids</taxon>
        <taxon>fabids</taxon>
        <taxon>Malpighiales</taxon>
        <taxon>Euphorbiaceae</taxon>
        <taxon>Crotonoideae</taxon>
        <taxon>Micrandreae</taxon>
        <taxon>Hevea</taxon>
    </lineage>
</organism>
<evidence type="ECO:0000313" key="3">
    <source>
        <dbReference type="EMBL" id="KAF2298651.1"/>
    </source>
</evidence>
<accession>A0A6A6LB31</accession>
<dbReference type="SUPFAM" id="SSF52047">
    <property type="entry name" value="RNI-like"/>
    <property type="match status" value="2"/>
</dbReference>
<proteinExistence type="predicted"/>
<dbReference type="EMBL" id="JAAGAX010000011">
    <property type="protein sequence ID" value="KAF2298651.1"/>
    <property type="molecule type" value="Genomic_DNA"/>
</dbReference>
<dbReference type="Proteomes" id="UP000467840">
    <property type="component" value="Chromosome 1"/>
</dbReference>
<dbReference type="PANTHER" id="PTHR33463">
    <property type="entry name" value="NB-ARC DOMAIN-CONTAINING PROTEIN-RELATED"/>
    <property type="match status" value="1"/>
</dbReference>
<evidence type="ECO:0000313" key="4">
    <source>
        <dbReference type="Proteomes" id="UP000467840"/>
    </source>
</evidence>
<feature type="domain" description="Disease resistance protein At4g27190-like leucine-rich repeats" evidence="2">
    <location>
        <begin position="251"/>
        <end position="404"/>
    </location>
</feature>
<name>A0A6A6LB31_HEVBR</name>
<keyword evidence="4" id="KW-1185">Reference proteome</keyword>
<comment type="caution">
    <text evidence="3">The sequence shown here is derived from an EMBL/GenBank/DDBJ whole genome shotgun (WGS) entry which is preliminary data.</text>
</comment>
<protein>
    <recommendedName>
        <fullName evidence="2">Disease resistance protein At4g27190-like leucine-rich repeats domain-containing protein</fullName>
    </recommendedName>
</protein>
<dbReference type="Pfam" id="PF23247">
    <property type="entry name" value="LRR_RPS2"/>
    <property type="match status" value="1"/>
</dbReference>
<dbReference type="InterPro" id="IPR050905">
    <property type="entry name" value="Plant_NBS-LRR"/>
</dbReference>
<gene>
    <name evidence="3" type="ORF">GH714_024495</name>
</gene>
<dbReference type="InterPro" id="IPR057135">
    <property type="entry name" value="At4g27190-like_LRR"/>
</dbReference>
<reference evidence="3 4" key="1">
    <citation type="journal article" date="2020" name="Mol. Plant">
        <title>The Chromosome-Based Rubber Tree Genome Provides New Insights into Spurge Genome Evolution and Rubber Biosynthesis.</title>
        <authorList>
            <person name="Liu J."/>
            <person name="Shi C."/>
            <person name="Shi C.C."/>
            <person name="Li W."/>
            <person name="Zhang Q.J."/>
            <person name="Zhang Y."/>
            <person name="Li K."/>
            <person name="Lu H.F."/>
            <person name="Shi C."/>
            <person name="Zhu S.T."/>
            <person name="Xiao Z.Y."/>
            <person name="Nan H."/>
            <person name="Yue Y."/>
            <person name="Zhu X.G."/>
            <person name="Wu Y."/>
            <person name="Hong X.N."/>
            <person name="Fan G.Y."/>
            <person name="Tong Y."/>
            <person name="Zhang D."/>
            <person name="Mao C.L."/>
            <person name="Liu Y.L."/>
            <person name="Hao S.J."/>
            <person name="Liu W.Q."/>
            <person name="Lv M.Q."/>
            <person name="Zhang H.B."/>
            <person name="Liu Y."/>
            <person name="Hu-Tang G.R."/>
            <person name="Wang J.P."/>
            <person name="Wang J.H."/>
            <person name="Sun Y.H."/>
            <person name="Ni S.B."/>
            <person name="Chen W.B."/>
            <person name="Zhang X.C."/>
            <person name="Jiao Y.N."/>
            <person name="Eichler E.E."/>
            <person name="Li G.H."/>
            <person name="Liu X."/>
            <person name="Gao L.Z."/>
        </authorList>
    </citation>
    <scope>NUCLEOTIDE SEQUENCE [LARGE SCALE GENOMIC DNA]</scope>
    <source>
        <strain evidence="4">cv. GT1</strain>
        <tissue evidence="3">Leaf</tissue>
    </source>
</reference>